<dbReference type="InterPro" id="IPR050306">
    <property type="entry name" value="PfkB_Carbo_kinase"/>
</dbReference>
<name>A0A2T4PWI5_9STAP</name>
<dbReference type="Proteomes" id="UP000241209">
    <property type="component" value="Unassembled WGS sequence"/>
</dbReference>
<keyword evidence="5" id="KW-0067">ATP-binding</keyword>
<comment type="caution">
    <text evidence="7">The sequence shown here is derived from an EMBL/GenBank/DDBJ whole genome shotgun (WGS) entry which is preliminary data.</text>
</comment>
<evidence type="ECO:0000259" key="6">
    <source>
        <dbReference type="Pfam" id="PF00294"/>
    </source>
</evidence>
<organism evidence="7 8">
    <name type="scientific">Mammaliicoccus vitulinus</name>
    <dbReference type="NCBI Taxonomy" id="71237"/>
    <lineage>
        <taxon>Bacteria</taxon>
        <taxon>Bacillati</taxon>
        <taxon>Bacillota</taxon>
        <taxon>Bacilli</taxon>
        <taxon>Bacillales</taxon>
        <taxon>Staphylococcaceae</taxon>
        <taxon>Mammaliicoccus</taxon>
    </lineage>
</organism>
<dbReference type="OrthoDB" id="9813569at2"/>
<dbReference type="PROSITE" id="PS00584">
    <property type="entry name" value="PFKB_KINASES_2"/>
    <property type="match status" value="1"/>
</dbReference>
<dbReference type="CDD" id="cd01166">
    <property type="entry name" value="KdgK"/>
    <property type="match status" value="1"/>
</dbReference>
<dbReference type="InterPro" id="IPR029056">
    <property type="entry name" value="Ribokinase-like"/>
</dbReference>
<evidence type="ECO:0000256" key="3">
    <source>
        <dbReference type="ARBA" id="ARBA00022741"/>
    </source>
</evidence>
<dbReference type="InterPro" id="IPR011611">
    <property type="entry name" value="PfkB_dom"/>
</dbReference>
<dbReference type="GO" id="GO:0005524">
    <property type="term" value="F:ATP binding"/>
    <property type="evidence" value="ECO:0007669"/>
    <property type="project" value="UniProtKB-KW"/>
</dbReference>
<dbReference type="SUPFAM" id="SSF53613">
    <property type="entry name" value="Ribokinase-like"/>
    <property type="match status" value="1"/>
</dbReference>
<keyword evidence="4 7" id="KW-0418">Kinase</keyword>
<dbReference type="AlphaFoldDB" id="A0A2T4PWI5"/>
<dbReference type="Gene3D" id="3.40.1190.20">
    <property type="match status" value="1"/>
</dbReference>
<keyword evidence="3" id="KW-0547">Nucleotide-binding</keyword>
<dbReference type="STRING" id="1167632.GCA_000286335_00906"/>
<dbReference type="GO" id="GO:0016301">
    <property type="term" value="F:kinase activity"/>
    <property type="evidence" value="ECO:0007669"/>
    <property type="project" value="UniProtKB-KW"/>
</dbReference>
<dbReference type="EMBL" id="PZFK01000003">
    <property type="protein sequence ID" value="PTI30837.1"/>
    <property type="molecule type" value="Genomic_DNA"/>
</dbReference>
<evidence type="ECO:0000256" key="4">
    <source>
        <dbReference type="ARBA" id="ARBA00022777"/>
    </source>
</evidence>
<protein>
    <submittedName>
        <fullName evidence="7">Sugar kinase</fullName>
    </submittedName>
</protein>
<gene>
    <name evidence="7" type="ORF">BU072_02225</name>
</gene>
<comment type="similarity">
    <text evidence="1">Belongs to the carbohydrate kinase PfkB family.</text>
</comment>
<evidence type="ECO:0000256" key="2">
    <source>
        <dbReference type="ARBA" id="ARBA00022679"/>
    </source>
</evidence>
<dbReference type="PANTHER" id="PTHR43085:SF1">
    <property type="entry name" value="PSEUDOURIDINE KINASE-RELATED"/>
    <property type="match status" value="1"/>
</dbReference>
<evidence type="ECO:0000313" key="7">
    <source>
        <dbReference type="EMBL" id="PTI30837.1"/>
    </source>
</evidence>
<dbReference type="PANTHER" id="PTHR43085">
    <property type="entry name" value="HEXOKINASE FAMILY MEMBER"/>
    <property type="match status" value="1"/>
</dbReference>
<feature type="domain" description="Carbohydrate kinase PfkB" evidence="6">
    <location>
        <begin position="2"/>
        <end position="298"/>
    </location>
</feature>
<dbReference type="RefSeq" id="WP_107556647.1">
    <property type="nucleotide sequence ID" value="NZ_CANQVP010000039.1"/>
</dbReference>
<dbReference type="Pfam" id="PF00294">
    <property type="entry name" value="PfkB"/>
    <property type="match status" value="1"/>
</dbReference>
<reference evidence="7 8" key="1">
    <citation type="journal article" date="2016" name="Front. Microbiol.">
        <title>Comprehensive Phylogenetic Analysis of Bovine Non-aureus Staphylococci Species Based on Whole-Genome Sequencing.</title>
        <authorList>
            <person name="Naushad S."/>
            <person name="Barkema H.W."/>
            <person name="Luby C."/>
            <person name="Condas L.A."/>
            <person name="Nobrega D.B."/>
            <person name="Carson D.A."/>
            <person name="De Buck J."/>
        </authorList>
    </citation>
    <scope>NUCLEOTIDE SEQUENCE [LARGE SCALE GENOMIC DNA]</scope>
    <source>
        <strain evidence="7 8">SNUC 2204</strain>
    </source>
</reference>
<keyword evidence="2" id="KW-0808">Transferase</keyword>
<evidence type="ECO:0000256" key="1">
    <source>
        <dbReference type="ARBA" id="ARBA00010688"/>
    </source>
</evidence>
<dbReference type="InterPro" id="IPR002173">
    <property type="entry name" value="Carboh/pur_kinase_PfkB_CS"/>
</dbReference>
<sequence>MDVLSIGETMVVFAPKEVGPMRYAHDFTTHIAGAETNTLIGLEKLGIKTGWISQLGNDELGYKILSFVRGEGINVDAVHLTDDAPTGLFLKEKNRQDQTRVHYYRKGSAASLMTTSNIDEEYVAQFKYLYVTGITPALSEDCKDTIFHLISVAKKLNLKIIFDPNLRLKLWNEAQARETLLNIISLSDIVLPGISEGAFLFNERSEKKIAQNIIALGASTVIVKLGSEGAYYENDEHVGYAKASKNVEVVDPVGAGDGFAAGFIAGYIDGLSLHDAVEQACNAGALVTTVKGDVEGLPSKEEIKQLKNNINTDDVIR</sequence>
<proteinExistence type="inferred from homology"/>
<accession>A0A2T4PWI5</accession>
<evidence type="ECO:0000313" key="8">
    <source>
        <dbReference type="Proteomes" id="UP000241209"/>
    </source>
</evidence>
<evidence type="ECO:0000256" key="5">
    <source>
        <dbReference type="ARBA" id="ARBA00022840"/>
    </source>
</evidence>